<evidence type="ECO:0000313" key="2">
    <source>
        <dbReference type="Proteomes" id="UP001060215"/>
    </source>
</evidence>
<sequence>MFGKRENGRESNEKILRDLISNPYSRHPQVFKFFFESLARKTSIHGFNGVDYFMARQFPPFDLATYNPPAYTSCTRIDRFFEVDGLSPLSVVLCEPVQHLSSMSYMECSHPISGFGAISNVAEWYPSVLMTVKTLVFLLLVKLGIWSFRRLLDNNSYWQGLSVGSSTWSSGSVTNRWDLLESARWRRKPSLIVSTPRTLMSMDSGNSTSGFGSLAGDDGQKEADKVRRGQIDVPADEILSDDYYEQDGDDQSDSLHYRTLDHSSGFNSKLQLRVT</sequence>
<gene>
    <name evidence="1" type="ORF">LOK49_LG08G00643</name>
</gene>
<accession>A0ACC0GSB0</accession>
<proteinExistence type="predicted"/>
<dbReference type="Proteomes" id="UP001060215">
    <property type="component" value="Chromosome 9"/>
</dbReference>
<evidence type="ECO:0000313" key="1">
    <source>
        <dbReference type="EMBL" id="KAI8002991.1"/>
    </source>
</evidence>
<dbReference type="EMBL" id="CM045766">
    <property type="protein sequence ID" value="KAI8002991.1"/>
    <property type="molecule type" value="Genomic_DNA"/>
</dbReference>
<name>A0ACC0GSB0_9ERIC</name>
<protein>
    <submittedName>
        <fullName evidence="1">Protein CHROMATIN REMODELING 5</fullName>
    </submittedName>
</protein>
<reference evidence="1 2" key="1">
    <citation type="journal article" date="2022" name="Plant J.">
        <title>Chromosome-level genome of Camellia lanceoleosa provides a valuable resource for understanding genome evolution and self-incompatibility.</title>
        <authorList>
            <person name="Gong W."/>
            <person name="Xiao S."/>
            <person name="Wang L."/>
            <person name="Liao Z."/>
            <person name="Chang Y."/>
            <person name="Mo W."/>
            <person name="Hu G."/>
            <person name="Li W."/>
            <person name="Zhao G."/>
            <person name="Zhu H."/>
            <person name="Hu X."/>
            <person name="Ji K."/>
            <person name="Xiang X."/>
            <person name="Song Q."/>
            <person name="Yuan D."/>
            <person name="Jin S."/>
            <person name="Zhang L."/>
        </authorList>
    </citation>
    <scope>NUCLEOTIDE SEQUENCE [LARGE SCALE GENOMIC DNA]</scope>
    <source>
        <strain evidence="1">SQ_2022a</strain>
    </source>
</reference>
<keyword evidence="2" id="KW-1185">Reference proteome</keyword>
<comment type="caution">
    <text evidence="1">The sequence shown here is derived from an EMBL/GenBank/DDBJ whole genome shotgun (WGS) entry which is preliminary data.</text>
</comment>
<organism evidence="1 2">
    <name type="scientific">Camellia lanceoleosa</name>
    <dbReference type="NCBI Taxonomy" id="1840588"/>
    <lineage>
        <taxon>Eukaryota</taxon>
        <taxon>Viridiplantae</taxon>
        <taxon>Streptophyta</taxon>
        <taxon>Embryophyta</taxon>
        <taxon>Tracheophyta</taxon>
        <taxon>Spermatophyta</taxon>
        <taxon>Magnoliopsida</taxon>
        <taxon>eudicotyledons</taxon>
        <taxon>Gunneridae</taxon>
        <taxon>Pentapetalae</taxon>
        <taxon>asterids</taxon>
        <taxon>Ericales</taxon>
        <taxon>Theaceae</taxon>
        <taxon>Camellia</taxon>
    </lineage>
</organism>